<evidence type="ECO:0000256" key="1">
    <source>
        <dbReference type="ARBA" id="ARBA00012346"/>
    </source>
</evidence>
<dbReference type="GO" id="GO:0003839">
    <property type="term" value="F:gamma-glutamylcyclotransferase activity"/>
    <property type="evidence" value="ECO:0007669"/>
    <property type="project" value="UniProtKB-EC"/>
</dbReference>
<dbReference type="InterPro" id="IPR013024">
    <property type="entry name" value="GGCT-like"/>
</dbReference>
<evidence type="ECO:0000256" key="3">
    <source>
        <dbReference type="PIRSR" id="PIRSR617939-1"/>
    </source>
</evidence>
<evidence type="ECO:0000313" key="5">
    <source>
        <dbReference type="EMBL" id="CAD7463144.1"/>
    </source>
</evidence>
<dbReference type="SUPFAM" id="SSF110857">
    <property type="entry name" value="Gamma-glutamyl cyclotransferase-like"/>
    <property type="match status" value="2"/>
</dbReference>
<dbReference type="EC" id="4.3.2.9" evidence="1"/>
<feature type="binding site" evidence="4">
    <location>
        <position position="135"/>
    </location>
    <ligand>
        <name>substrate</name>
    </ligand>
</feature>
<dbReference type="EMBL" id="OE007351">
    <property type="protein sequence ID" value="CAD7463144.1"/>
    <property type="molecule type" value="Genomic_DNA"/>
</dbReference>
<gene>
    <name evidence="5" type="ORF">TTEB3V08_LOCUS11030</name>
</gene>
<dbReference type="InterPro" id="IPR036568">
    <property type="entry name" value="GGCT-like_sf"/>
</dbReference>
<organism evidence="5">
    <name type="scientific">Timema tahoe</name>
    <dbReference type="NCBI Taxonomy" id="61484"/>
    <lineage>
        <taxon>Eukaryota</taxon>
        <taxon>Metazoa</taxon>
        <taxon>Ecdysozoa</taxon>
        <taxon>Arthropoda</taxon>
        <taxon>Hexapoda</taxon>
        <taxon>Insecta</taxon>
        <taxon>Pterygota</taxon>
        <taxon>Neoptera</taxon>
        <taxon>Polyneoptera</taxon>
        <taxon>Phasmatodea</taxon>
        <taxon>Timematodea</taxon>
        <taxon>Timematoidea</taxon>
        <taxon>Timematidae</taxon>
        <taxon>Timema</taxon>
    </lineage>
</organism>
<feature type="binding site" evidence="4">
    <location>
        <begin position="7"/>
        <end position="12"/>
    </location>
    <ligand>
        <name>substrate</name>
    </ligand>
</feature>
<keyword evidence="2" id="KW-0456">Lyase</keyword>
<sequence>MSKTFLYFAYGSNLLSQRIHINNPTAARKGIGKLMNYRLDFHGTVTKRWGGCSATIVPDNNHYVWGVIWELDNSDMPNLDRQEEVEQGVYFPLEVTVLTPSGEAVKCRSYQMCDVPSTYECGTNLPMARRPSHTYLEVIIQGAQESRLPADYISQLQKICHNGLCTTGLVDLNNYRLYFNAPSYKTWGGCPATIVPHKNKHVWGAVWEIDKASLPDLDRQEGVHEGIYFPIQVNVTSPHGEVFECVSYQLVNTPPFLAEGEILPVHRRPSQIYLQVIIGGAKESQLPAEYIRELENIPHNGFKGPIEVPLDINKINLT</sequence>
<accession>A0A7R9P0P6</accession>
<dbReference type="InterPro" id="IPR017939">
    <property type="entry name" value="G-Glutamylcylcotransferase"/>
</dbReference>
<dbReference type="PANTHER" id="PTHR12935:SF0">
    <property type="entry name" value="GAMMA-GLUTAMYLCYCLOTRANSFERASE"/>
    <property type="match status" value="1"/>
</dbReference>
<dbReference type="CDD" id="cd06661">
    <property type="entry name" value="GGCT_like"/>
    <property type="match status" value="2"/>
</dbReference>
<name>A0A7R9P0P6_9NEOP</name>
<evidence type="ECO:0000256" key="2">
    <source>
        <dbReference type="ARBA" id="ARBA00023239"/>
    </source>
</evidence>
<dbReference type="AlphaFoldDB" id="A0A7R9P0P6"/>
<dbReference type="Gene3D" id="3.10.490.10">
    <property type="entry name" value="Gamma-glutamyl cyclotransferase-like"/>
    <property type="match status" value="2"/>
</dbReference>
<dbReference type="Pfam" id="PF13772">
    <property type="entry name" value="AIG2_2"/>
    <property type="match status" value="2"/>
</dbReference>
<reference evidence="5" key="1">
    <citation type="submission" date="2020-11" db="EMBL/GenBank/DDBJ databases">
        <authorList>
            <person name="Tran Van P."/>
        </authorList>
    </citation>
    <scope>NUCLEOTIDE SEQUENCE</scope>
</reference>
<proteinExistence type="predicted"/>
<dbReference type="PANTHER" id="PTHR12935">
    <property type="entry name" value="GAMMA-GLUTAMYLCYCLOTRANSFERASE"/>
    <property type="match status" value="1"/>
</dbReference>
<evidence type="ECO:0000256" key="4">
    <source>
        <dbReference type="PIRSR" id="PIRSR617939-2"/>
    </source>
</evidence>
<feature type="active site" description="Proton acceptor" evidence="3">
    <location>
        <position position="83"/>
    </location>
</feature>
<protein>
    <recommendedName>
        <fullName evidence="1">gamma-glutamylcyclotransferase</fullName>
        <ecNumber evidence="1">4.3.2.9</ecNumber>
    </recommendedName>
</protein>